<evidence type="ECO:0000256" key="4">
    <source>
        <dbReference type="ARBA" id="ARBA00023136"/>
    </source>
</evidence>
<dbReference type="EMBL" id="JACETM010000021">
    <property type="protein sequence ID" value="MBA4724107.1"/>
    <property type="molecule type" value="Genomic_DNA"/>
</dbReference>
<feature type="transmembrane region" description="Helical" evidence="5">
    <location>
        <begin position="6"/>
        <end position="28"/>
    </location>
</feature>
<comment type="subcellular location">
    <subcellularLocation>
        <location evidence="1">Membrane</location>
        <topology evidence="1">Multi-pass membrane protein</topology>
    </subcellularLocation>
</comment>
<dbReference type="GO" id="GO:0016020">
    <property type="term" value="C:membrane"/>
    <property type="evidence" value="ECO:0007669"/>
    <property type="project" value="UniProtKB-SubCell"/>
</dbReference>
<dbReference type="InterPro" id="IPR006214">
    <property type="entry name" value="Bax_inhibitor_1-related"/>
</dbReference>
<evidence type="ECO:0000256" key="2">
    <source>
        <dbReference type="ARBA" id="ARBA00022692"/>
    </source>
</evidence>
<dbReference type="AlphaFoldDB" id="A0A838YGS8"/>
<dbReference type="Proteomes" id="UP000585327">
    <property type="component" value="Unassembled WGS sequence"/>
</dbReference>
<feature type="transmembrane region" description="Helical" evidence="5">
    <location>
        <begin position="255"/>
        <end position="274"/>
    </location>
</feature>
<feature type="transmembrane region" description="Helical" evidence="5">
    <location>
        <begin position="163"/>
        <end position="182"/>
    </location>
</feature>
<keyword evidence="4 5" id="KW-0472">Membrane</keyword>
<sequence length="281" mass="32116">METTLFAKTMIILCGQLLIVFGLAFYVLRGAKLAYQNNTKFMGFSYRGAMNLKRELDLIPYIERKEDYPREMFHPENENNETPNVYVVNEEKRNEFLKKGYKDCEPSNKFFNALILPWVILLFSTVFVGALSVQIGMFAFTAQSILFGLILGMLFLDMDENDGIRALKITLLATIFCGFVGYSDIGQALNSSGYVHAFLFFGLLGLIIFEFSRTTFKFSRNTIRAKAFFGIGLFILFLFVDFARLKELSDSSNDWSTAFDIALNLYLDIINLLLEILEAMD</sequence>
<feature type="transmembrane region" description="Helical" evidence="5">
    <location>
        <begin position="137"/>
        <end position="156"/>
    </location>
</feature>
<evidence type="ECO:0000256" key="1">
    <source>
        <dbReference type="ARBA" id="ARBA00004141"/>
    </source>
</evidence>
<protein>
    <submittedName>
        <fullName evidence="6">Bax inhibitor-1 family protein</fullName>
    </submittedName>
</protein>
<dbReference type="Pfam" id="PF01027">
    <property type="entry name" value="Bax1-I"/>
    <property type="match status" value="1"/>
</dbReference>
<comment type="caution">
    <text evidence="6">The sequence shown here is derived from an EMBL/GenBank/DDBJ whole genome shotgun (WGS) entry which is preliminary data.</text>
</comment>
<evidence type="ECO:0000256" key="5">
    <source>
        <dbReference type="SAM" id="Phobius"/>
    </source>
</evidence>
<evidence type="ECO:0000313" key="6">
    <source>
        <dbReference type="EMBL" id="MBA4724107.1"/>
    </source>
</evidence>
<evidence type="ECO:0000313" key="7">
    <source>
        <dbReference type="Proteomes" id="UP000585327"/>
    </source>
</evidence>
<proteinExistence type="predicted"/>
<name>A0A838YGS8_9GAMM</name>
<keyword evidence="3 5" id="KW-1133">Transmembrane helix</keyword>
<organism evidence="6 7">
    <name type="scientific">SAR86 cluster bacterium</name>
    <dbReference type="NCBI Taxonomy" id="2030880"/>
    <lineage>
        <taxon>Bacteria</taxon>
        <taxon>Pseudomonadati</taxon>
        <taxon>Pseudomonadota</taxon>
        <taxon>Gammaproteobacteria</taxon>
        <taxon>SAR86 cluster</taxon>
    </lineage>
</organism>
<accession>A0A838YGS8</accession>
<gene>
    <name evidence="6" type="ORF">H2021_02705</name>
</gene>
<feature type="transmembrane region" description="Helical" evidence="5">
    <location>
        <begin position="223"/>
        <end position="243"/>
    </location>
</feature>
<feature type="transmembrane region" description="Helical" evidence="5">
    <location>
        <begin position="110"/>
        <end position="131"/>
    </location>
</feature>
<evidence type="ECO:0000256" key="3">
    <source>
        <dbReference type="ARBA" id="ARBA00022989"/>
    </source>
</evidence>
<keyword evidence="2 5" id="KW-0812">Transmembrane</keyword>
<feature type="transmembrane region" description="Helical" evidence="5">
    <location>
        <begin position="194"/>
        <end position="211"/>
    </location>
</feature>
<reference evidence="6 7" key="1">
    <citation type="submission" date="2020-06" db="EMBL/GenBank/DDBJ databases">
        <title>Dysbiosis in marine aquaculture revealed through microbiome analysis: reverse ecology for environmental sustainability.</title>
        <authorList>
            <person name="Haro-Moreno J.M."/>
            <person name="Coutinho F.H."/>
            <person name="Zaragoza-Solas A."/>
            <person name="Picazo A."/>
            <person name="Almagro-Moreno S."/>
            <person name="Lopez-Perez M."/>
        </authorList>
    </citation>
    <scope>NUCLEOTIDE SEQUENCE [LARGE SCALE GENOMIC DNA]</scope>
    <source>
        <strain evidence="6">MCMED-G42</strain>
    </source>
</reference>